<dbReference type="GO" id="GO:0071973">
    <property type="term" value="P:bacterial-type flagellum-dependent cell motility"/>
    <property type="evidence" value="ECO:0007669"/>
    <property type="project" value="InterPro"/>
</dbReference>
<organism evidence="10 11">
    <name type="scientific">Candidatus Desulfovibrio intestinavium</name>
    <dbReference type="NCBI Taxonomy" id="2838534"/>
    <lineage>
        <taxon>Bacteria</taxon>
        <taxon>Pseudomonadati</taxon>
        <taxon>Thermodesulfobacteriota</taxon>
        <taxon>Desulfovibrionia</taxon>
        <taxon>Desulfovibrionales</taxon>
        <taxon>Desulfovibrionaceae</taxon>
        <taxon>Desulfovibrio</taxon>
    </lineage>
</organism>
<feature type="region of interest" description="Disordered" evidence="8">
    <location>
        <begin position="29"/>
        <end position="52"/>
    </location>
</feature>
<accession>A0A9D2KR96</accession>
<dbReference type="InterPro" id="IPR000527">
    <property type="entry name" value="Flag_Lring"/>
</dbReference>
<dbReference type="HAMAP" id="MF_00415">
    <property type="entry name" value="FlgH"/>
    <property type="match status" value="1"/>
</dbReference>
<feature type="signal peptide" evidence="9">
    <location>
        <begin position="1"/>
        <end position="21"/>
    </location>
</feature>
<dbReference type="GO" id="GO:0009427">
    <property type="term" value="C:bacterial-type flagellum basal body, distal rod, L ring"/>
    <property type="evidence" value="ECO:0007669"/>
    <property type="project" value="InterPro"/>
</dbReference>
<sequence>MKTRFAIIALGLVFMFCSACGNGGAHRRPGLQNPVGPPQEYPQETSGANNPGSLFAASDGDTLFSDARARRVGDIVVVKLVENTKAQNKAETTADKDSNNDYSVGALFGASKVGFIPGVGIGPQATIGQPVLNSGSVSDLTSTGKTKRENYVTTSLAARVIRVLPGGMLQIEGAREIRVNEETEYMVVRGLIRAKDVDADNSVLSTQIADASIEYYGKGVLSDKQKPGWFTRLMDNIWPF</sequence>
<evidence type="ECO:0000256" key="1">
    <source>
        <dbReference type="ARBA" id="ARBA00002591"/>
    </source>
</evidence>
<dbReference type="EMBL" id="DWZD01000007">
    <property type="protein sequence ID" value="HJA78151.1"/>
    <property type="molecule type" value="Genomic_DNA"/>
</dbReference>
<comment type="caution">
    <text evidence="10">The sequence shown here is derived from an EMBL/GenBank/DDBJ whole genome shotgun (WGS) entry which is preliminary data.</text>
</comment>
<reference evidence="10" key="1">
    <citation type="journal article" date="2021" name="PeerJ">
        <title>Extensive microbial diversity within the chicken gut microbiome revealed by metagenomics and culture.</title>
        <authorList>
            <person name="Gilroy R."/>
            <person name="Ravi A."/>
            <person name="Getino M."/>
            <person name="Pursley I."/>
            <person name="Horton D.L."/>
            <person name="Alikhan N.F."/>
            <person name="Baker D."/>
            <person name="Gharbi K."/>
            <person name="Hall N."/>
            <person name="Watson M."/>
            <person name="Adriaenssens E.M."/>
            <person name="Foster-Nyarko E."/>
            <person name="Jarju S."/>
            <person name="Secka A."/>
            <person name="Antonio M."/>
            <person name="Oren A."/>
            <person name="Chaudhuri R.R."/>
            <person name="La Ragione R."/>
            <person name="Hildebrand F."/>
            <person name="Pallen M.J."/>
        </authorList>
    </citation>
    <scope>NUCLEOTIDE SEQUENCE</scope>
    <source>
        <strain evidence="10">5032</strain>
    </source>
</reference>
<dbReference type="PRINTS" id="PR01008">
    <property type="entry name" value="FLGLRINGFLGH"/>
</dbReference>
<keyword evidence="10" id="KW-0282">Flagellum</keyword>
<evidence type="ECO:0000256" key="3">
    <source>
        <dbReference type="ARBA" id="ARBA00022729"/>
    </source>
</evidence>
<evidence type="ECO:0000256" key="7">
    <source>
        <dbReference type="HAMAP-Rule" id="MF_00415"/>
    </source>
</evidence>
<dbReference type="Pfam" id="PF02107">
    <property type="entry name" value="FlgH"/>
    <property type="match status" value="1"/>
</dbReference>
<protein>
    <recommendedName>
        <fullName evidence="7">Flagellar L-ring protein</fullName>
    </recommendedName>
    <alternativeName>
        <fullName evidence="7">Basal body L-ring protein</fullName>
    </alternativeName>
</protein>
<reference evidence="10" key="2">
    <citation type="submission" date="2021-04" db="EMBL/GenBank/DDBJ databases">
        <authorList>
            <person name="Gilroy R."/>
        </authorList>
    </citation>
    <scope>NUCLEOTIDE SEQUENCE</scope>
    <source>
        <strain evidence="10">5032</strain>
    </source>
</reference>
<dbReference type="GO" id="GO:0003774">
    <property type="term" value="F:cytoskeletal motor activity"/>
    <property type="evidence" value="ECO:0007669"/>
    <property type="project" value="InterPro"/>
</dbReference>
<feature type="compositionally biased region" description="Polar residues" evidence="8">
    <location>
        <begin position="42"/>
        <end position="52"/>
    </location>
</feature>
<dbReference type="NCBIfam" id="NF009336">
    <property type="entry name" value="PRK12696.1"/>
    <property type="match status" value="1"/>
</dbReference>
<evidence type="ECO:0000313" key="10">
    <source>
        <dbReference type="EMBL" id="HJA78151.1"/>
    </source>
</evidence>
<keyword evidence="3 9" id="KW-0732">Signal</keyword>
<dbReference type="PANTHER" id="PTHR34933">
    <property type="entry name" value="FLAGELLAR L-RING PROTEIN"/>
    <property type="match status" value="1"/>
</dbReference>
<evidence type="ECO:0000256" key="5">
    <source>
        <dbReference type="ARBA" id="ARBA00023143"/>
    </source>
</evidence>
<dbReference type="AlphaFoldDB" id="A0A9D2KR96"/>
<keyword evidence="10" id="KW-0969">Cilium</keyword>
<evidence type="ECO:0000256" key="4">
    <source>
        <dbReference type="ARBA" id="ARBA00023136"/>
    </source>
</evidence>
<keyword evidence="5 7" id="KW-0975">Bacterial flagellum</keyword>
<evidence type="ECO:0000313" key="11">
    <source>
        <dbReference type="Proteomes" id="UP000823821"/>
    </source>
</evidence>
<evidence type="ECO:0000256" key="9">
    <source>
        <dbReference type="SAM" id="SignalP"/>
    </source>
</evidence>
<evidence type="ECO:0000256" key="8">
    <source>
        <dbReference type="SAM" id="MobiDB-lite"/>
    </source>
</evidence>
<evidence type="ECO:0000256" key="2">
    <source>
        <dbReference type="ARBA" id="ARBA00006929"/>
    </source>
</evidence>
<keyword evidence="4 7" id="KW-0472">Membrane</keyword>
<dbReference type="GO" id="GO:0009279">
    <property type="term" value="C:cell outer membrane"/>
    <property type="evidence" value="ECO:0007669"/>
    <property type="project" value="UniProtKB-SubCell"/>
</dbReference>
<dbReference type="Proteomes" id="UP000823821">
    <property type="component" value="Unassembled WGS sequence"/>
</dbReference>
<evidence type="ECO:0000256" key="6">
    <source>
        <dbReference type="ARBA" id="ARBA00023237"/>
    </source>
</evidence>
<comment type="function">
    <text evidence="1 7">Assembles around the rod to form the L-ring and probably protects the motor/basal body from shearing forces during rotation.</text>
</comment>
<keyword evidence="6 7" id="KW-0998">Cell outer membrane</keyword>
<comment type="subcellular location">
    <subcellularLocation>
        <location evidence="7">Cell outer membrane</location>
    </subcellularLocation>
    <subcellularLocation>
        <location evidence="7">Bacterial flagellum basal body</location>
    </subcellularLocation>
</comment>
<proteinExistence type="inferred from homology"/>
<keyword evidence="10" id="KW-0966">Cell projection</keyword>
<gene>
    <name evidence="7" type="primary">flgH</name>
    <name evidence="10" type="ORF">H9784_01070</name>
</gene>
<comment type="similarity">
    <text evidence="2 7">Belongs to the FlgH family.</text>
</comment>
<comment type="subunit">
    <text evidence="7">The basal body constitutes a major portion of the flagellar organelle and consists of four rings (L,P,S, and M) mounted on a central rod.</text>
</comment>
<name>A0A9D2KR96_9BACT</name>
<dbReference type="PANTHER" id="PTHR34933:SF1">
    <property type="entry name" value="FLAGELLAR L-RING PROTEIN"/>
    <property type="match status" value="1"/>
</dbReference>
<feature type="chain" id="PRO_5039503072" description="Flagellar L-ring protein" evidence="9">
    <location>
        <begin position="22"/>
        <end position="240"/>
    </location>
</feature>